<dbReference type="SMART" id="SM00228">
    <property type="entry name" value="PDZ"/>
    <property type="match status" value="1"/>
</dbReference>
<feature type="compositionally biased region" description="Basic and acidic residues" evidence="1">
    <location>
        <begin position="2162"/>
        <end position="2175"/>
    </location>
</feature>
<feature type="compositionally biased region" description="Low complexity" evidence="1">
    <location>
        <begin position="1701"/>
        <end position="1712"/>
    </location>
</feature>
<dbReference type="InterPro" id="IPR002710">
    <property type="entry name" value="Dilute_dom"/>
</dbReference>
<dbReference type="Gene3D" id="2.30.42.10">
    <property type="match status" value="1"/>
</dbReference>
<dbReference type="Proteomes" id="UP001651158">
    <property type="component" value="Unassembled WGS sequence"/>
</dbReference>
<dbReference type="Pfam" id="PF00788">
    <property type="entry name" value="RA"/>
    <property type="match status" value="1"/>
</dbReference>
<feature type="compositionally biased region" description="Polar residues" evidence="1">
    <location>
        <begin position="1348"/>
        <end position="1363"/>
    </location>
</feature>
<feature type="compositionally biased region" description="Polar residues" evidence="1">
    <location>
        <begin position="1274"/>
        <end position="1286"/>
    </location>
</feature>
<dbReference type="InterPro" id="IPR036034">
    <property type="entry name" value="PDZ_sf"/>
</dbReference>
<feature type="region of interest" description="Disordered" evidence="1">
    <location>
        <begin position="1223"/>
        <end position="1535"/>
    </location>
</feature>
<dbReference type="Gene3D" id="3.10.20.90">
    <property type="entry name" value="Phosphatidylinositol 3-kinase Catalytic Subunit, Chain A, domain 1"/>
    <property type="match status" value="2"/>
</dbReference>
<feature type="compositionally biased region" description="Polar residues" evidence="1">
    <location>
        <begin position="1478"/>
        <end position="1514"/>
    </location>
</feature>
<dbReference type="PROSITE" id="PS51126">
    <property type="entry name" value="DILUTE"/>
    <property type="match status" value="1"/>
</dbReference>
<dbReference type="InterPro" id="IPR001478">
    <property type="entry name" value="PDZ"/>
</dbReference>
<reference evidence="5 6" key="1">
    <citation type="journal article" date="2022" name="Front. Cell. Infect. Microbiol.">
        <title>The Genomes of Two Strains of Taenia crassiceps the Animal Model for the Study of Human Cysticercosis.</title>
        <authorList>
            <person name="Bobes R.J."/>
            <person name="Estrada K."/>
            <person name="Rios-Valencia D.G."/>
            <person name="Calderon-Gallegos A."/>
            <person name="de la Torre P."/>
            <person name="Carrero J.C."/>
            <person name="Sanchez-Flores A."/>
            <person name="Laclette J.P."/>
        </authorList>
    </citation>
    <scope>NUCLEOTIDE SEQUENCE [LARGE SCALE GENOMIC DNA]</scope>
    <source>
        <strain evidence="5">WFUcys</strain>
    </source>
</reference>
<evidence type="ECO:0000259" key="3">
    <source>
        <dbReference type="PROSITE" id="PS50200"/>
    </source>
</evidence>
<dbReference type="Gene3D" id="2.60.200.20">
    <property type="match status" value="1"/>
</dbReference>
<feature type="region of interest" description="Disordered" evidence="1">
    <location>
        <begin position="1990"/>
        <end position="2010"/>
    </location>
</feature>
<dbReference type="PROSITE" id="PS50200">
    <property type="entry name" value="RA"/>
    <property type="match status" value="1"/>
</dbReference>
<evidence type="ECO:0000259" key="4">
    <source>
        <dbReference type="PROSITE" id="PS51126"/>
    </source>
</evidence>
<name>A0ABR4QCC5_9CEST</name>
<accession>A0ABR4QCC5</accession>
<feature type="domain" description="Ras-associating" evidence="3">
    <location>
        <begin position="30"/>
        <end position="124"/>
    </location>
</feature>
<proteinExistence type="predicted"/>
<dbReference type="Pfam" id="PF01843">
    <property type="entry name" value="DIL"/>
    <property type="match status" value="1"/>
</dbReference>
<feature type="compositionally biased region" description="Basic residues" evidence="1">
    <location>
        <begin position="220"/>
        <end position="234"/>
    </location>
</feature>
<feature type="region of interest" description="Disordered" evidence="1">
    <location>
        <begin position="2159"/>
        <end position="2179"/>
    </location>
</feature>
<keyword evidence="6" id="KW-1185">Reference proteome</keyword>
<feature type="region of interest" description="Disordered" evidence="1">
    <location>
        <begin position="1888"/>
        <end position="1909"/>
    </location>
</feature>
<feature type="region of interest" description="Disordered" evidence="1">
    <location>
        <begin position="1745"/>
        <end position="1772"/>
    </location>
</feature>
<dbReference type="PANTHER" id="PTHR10398:SF2">
    <property type="entry name" value="AFADIN"/>
    <property type="match status" value="1"/>
</dbReference>
<organism evidence="5 6">
    <name type="scientific">Taenia crassiceps</name>
    <dbReference type="NCBI Taxonomy" id="6207"/>
    <lineage>
        <taxon>Eukaryota</taxon>
        <taxon>Metazoa</taxon>
        <taxon>Spiralia</taxon>
        <taxon>Lophotrochozoa</taxon>
        <taxon>Platyhelminthes</taxon>
        <taxon>Cestoda</taxon>
        <taxon>Eucestoda</taxon>
        <taxon>Cyclophyllidea</taxon>
        <taxon>Taeniidae</taxon>
        <taxon>Taenia</taxon>
    </lineage>
</organism>
<evidence type="ECO:0000313" key="6">
    <source>
        <dbReference type="Proteomes" id="UP001651158"/>
    </source>
</evidence>
<evidence type="ECO:0000256" key="1">
    <source>
        <dbReference type="SAM" id="MobiDB-lite"/>
    </source>
</evidence>
<dbReference type="SUPFAM" id="SSF50156">
    <property type="entry name" value="PDZ domain-like"/>
    <property type="match status" value="1"/>
</dbReference>
<dbReference type="PROSITE" id="PS50106">
    <property type="entry name" value="PDZ"/>
    <property type="match status" value="1"/>
</dbReference>
<sequence length="2335" mass="257532">MYDIPAKIDEWNRNALELFRISKPNENQEFFGVVRFYFYGPNDKYYSKCVRISSQATARHLVNVLVEKFHPDLRLLKSGRYALYEYHPSTGERRLGAEERPLMNQINWKINQREGRFILRDESKFDMRPCVRIKEVMLNLYEHSFGSFLIASLTHTHTPTHNFRNPPNADGSSGSINMAKWRSAGNLMTETSSVEAYARSQEPVANSSDELVFAVDNEKKKKTSLGSTKKKSKSLKTSSNMKKKQKLAAGFVDTQAVMRTSSLPNVLDEPGALMITNHERVDSQAGALTVFLQSANLPNHSQTLKSTASETSDQIIRRILASYGRQQNIGSYRLEQVNIPLKSESLPVPPHRILRPQERPLHILRSIQAKFPEIRTEFHLTLQQDESLSLHEDVSLQQQDYVNIPVRRPTPQLVEVNPNGTAKVGKVLRFNLTGLTQQGGGRQNAGVPIKVGSQFSSVGPPPNIVLSANRFPDIRPVHCTLLPASSGVDGGNGESTGASVLISPALDITTKPPGPTAVCLDGRKVVRPTPLRHGCIVQLGRSLFLKFLEQGASLEKTRPVQEQVPKGSMPDLTFQGGSKGWSPEKQYRSRTSLNQPTYANADQLFSDRLPILVDVRLPSSATSTTTDDFAACLHEAACDSVDAVLKMATSLSSHTTATAVASNRSTSRPPIFVLTPAFLLYGLLRGCLRRWKVAQLTREQQEHYLSGLLNHIGSQMFQCIQTCYQGDPSTWSSMRGFLYQLLFWLANSSELLNFLHKDTDFSEAIATSSHLLANCIDSAFHELRRGFLDLLKCLTPSLLFPGDYDQQDDLQLDDRPLPPSDDLHLPMPSTSLEPNIQRLLQIFSFMMRGMRQACVNVSFALQFFAYVFHSMGSWIFNSIVQTEDQQGIRKGIVGSLWTTRLGAGRLMRRLQRVNQWATRHGLGSVCEVHLLLPVQACQLITADRSKFRAFQKRVLELRSLNSARVEWLLTHLGDPPPLTSEWVKNITKSVRQEIDREVMEKHGSPSSRETRELLSLLSPVELPLPLIVPPEGYVSTSGLVGIPEGFMEAVQPLVEDGCLSVRRNELAFKAPVNGTWTGHFKNRSDSRSAATGRPTNKIFNTQADPNIELLAKEAGVKLPSVKRLVLQKNGQPLGLGIVAAKPEGDTPYGIYIRHIVPNSVAAQDGRIEVGDQILAIANSSLVNCDQSEAAVAILARIPNAVHLVVAKRAAQARGIMNLINSAQRGRPLPTPMNRSTSSLNQTSCWNEDDDDDEDEDDDGDDDDDDSVGGAQLGSKAQKQSQQSVYQPKSVDGLTNGRGGNQAPKIREFEVSSDDISSDEGSDEVWQSAERTLKPASKYGERPPLGMNLSFQPSPASVQGSLDSYKFRSQQDIRSSGLTVRPSSNGVDNGSSSTDWNDFAKRNAEAINNKKIGPSKQDISPSLSSLSSTSSIITQEMRKDPPNVSKPSQEDVYTNASEATSESEDFLTNIKQRIPFETRTATAEKNTSPLNASPARSVTDKAMQTVTESNSTTPVVESKKPSTALPLQASAVQTEPVRVVQEKEDVTRYTPPLDRLPLVRPQETRNAPVRPTPPPTGPTLVEDVTKAVIDPQVGRFHYQPLPSSRPLPKQEIVASSTFNYDLRFPDSATNTGIRTINSRPEPSTIQSGVTYWSSQTNLAVFGGSPPPEPTADFPQYHPPDSLKPSDLAIKYGDVGPPRSHRSPSLSPTMPSLSVYGPPASHFIPRRSNSRGNSPLRLDLIQRSRSLSVSNHDVRASSLNRVPQPEPSDNNSRRLQDLACGIRRLEDAVEANPNADLIRELDQLRVEYRFQLQMNERSRTRSLNAPYLRSSDANVSPKAEPRPLAPNATAVNGLVPSQLFDDLANERLEALRVQEQRARIYEENLSRKHTPNLKPSISGNLHFSPPTTSVPPLQPKYTYQVESGPLYEEETSAVVKTPVIPRYSRTATLQSPLVSSSSSYVDARDSPLTRGAELRASRKSVTFDTNLESVALYSPPSGPAENTVQPTNQARRAAMRVESQSASRFIRLTANEQRSPPYGPNITQPENAENLSFKDKMAFFAKAIGEDMPKDRYKASQKERQIIIIKLPREDESPSSSPPTLTPPSEVLKPPANDVSFTHRAIVRLTGSVLQAYLREYATSPSSLIELALPTGAVAFHNSGTKGIESKADHPTPKPHTESALGVTSTCSIDSIQSFPSDNISKVALWFTNKLTPSSDSNGRVLLRRLVPSQWSTESSGSNPASPFPSQFIYWLNIQKAVEFIEAATGDANKSAKPNCSIFVMLPLEAQTLDILDKAVPPTSTPQCPHTPSHRVVPKAGSHLPYLLKKSLINHPPTSGE</sequence>
<dbReference type="InterPro" id="IPR000159">
    <property type="entry name" value="RA_dom"/>
</dbReference>
<feature type="region of interest" description="Disordered" evidence="1">
    <location>
        <begin position="1658"/>
        <end position="1732"/>
    </location>
</feature>
<dbReference type="Pfam" id="PF00595">
    <property type="entry name" value="PDZ"/>
    <property type="match status" value="1"/>
</dbReference>
<protein>
    <submittedName>
        <fullName evidence="5">Afadin</fullName>
    </submittedName>
</protein>
<feature type="region of interest" description="Disordered" evidence="1">
    <location>
        <begin position="219"/>
        <end position="242"/>
    </location>
</feature>
<feature type="domain" description="Dilute" evidence="4">
    <location>
        <begin position="739"/>
        <end position="992"/>
    </location>
</feature>
<feature type="compositionally biased region" description="Polar residues" evidence="1">
    <location>
        <begin position="1998"/>
        <end position="2008"/>
    </location>
</feature>
<feature type="compositionally biased region" description="Polar residues" evidence="1">
    <location>
        <begin position="1745"/>
        <end position="1759"/>
    </location>
</feature>
<feature type="region of interest" description="Disordered" evidence="1">
    <location>
        <begin position="558"/>
        <end position="585"/>
    </location>
</feature>
<dbReference type="EMBL" id="JAKROA010000005">
    <property type="protein sequence ID" value="KAL5107186.1"/>
    <property type="molecule type" value="Genomic_DNA"/>
</dbReference>
<dbReference type="SUPFAM" id="SSF54236">
    <property type="entry name" value="Ubiquitin-like"/>
    <property type="match status" value="1"/>
</dbReference>
<feature type="compositionally biased region" description="Acidic residues" evidence="1">
    <location>
        <begin position="1310"/>
        <end position="1322"/>
    </location>
</feature>
<dbReference type="SMART" id="SM00314">
    <property type="entry name" value="RA"/>
    <property type="match status" value="1"/>
</dbReference>
<evidence type="ECO:0000313" key="5">
    <source>
        <dbReference type="EMBL" id="KAL5107186.1"/>
    </source>
</evidence>
<dbReference type="PANTHER" id="PTHR10398">
    <property type="entry name" value="AFADIN"/>
    <property type="match status" value="1"/>
</dbReference>
<feature type="compositionally biased region" description="Polar residues" evidence="1">
    <location>
        <begin position="1232"/>
        <end position="1245"/>
    </location>
</feature>
<feature type="compositionally biased region" description="Polar residues" evidence="1">
    <location>
        <begin position="1444"/>
        <end position="1459"/>
    </location>
</feature>
<dbReference type="InterPro" id="IPR028842">
    <property type="entry name" value="Afadin"/>
</dbReference>
<feature type="compositionally biased region" description="Polar residues" evidence="1">
    <location>
        <begin position="1891"/>
        <end position="1905"/>
    </location>
</feature>
<comment type="caution">
    <text evidence="5">The sequence shown here is derived from an EMBL/GenBank/DDBJ whole genome shotgun (WGS) entry which is preliminary data.</text>
</comment>
<evidence type="ECO:0000259" key="2">
    <source>
        <dbReference type="PROSITE" id="PS50106"/>
    </source>
</evidence>
<gene>
    <name evidence="5" type="ORF">TcWFU_010338</name>
</gene>
<dbReference type="InterPro" id="IPR029071">
    <property type="entry name" value="Ubiquitin-like_domsf"/>
</dbReference>
<feature type="domain" description="PDZ" evidence="2">
    <location>
        <begin position="1123"/>
        <end position="1209"/>
    </location>
</feature>
<feature type="compositionally biased region" description="Acidic residues" evidence="1">
    <location>
        <begin position="1246"/>
        <end position="1266"/>
    </location>
</feature>
<feature type="region of interest" description="Disordered" evidence="1">
    <location>
        <begin position="2083"/>
        <end position="2105"/>
    </location>
</feature>
<feature type="compositionally biased region" description="Low complexity" evidence="1">
    <location>
        <begin position="1418"/>
        <end position="1433"/>
    </location>
</feature>
<feature type="compositionally biased region" description="Polar residues" evidence="1">
    <location>
        <begin position="1371"/>
        <end position="1395"/>
    </location>
</feature>